<comment type="caution">
    <text evidence="2">The sequence shown here is derived from an EMBL/GenBank/DDBJ whole genome shotgun (WGS) entry which is preliminary data.</text>
</comment>
<dbReference type="OrthoDB" id="928769at2"/>
<feature type="chain" id="PRO_5017629749" description="ScyD/ScyE family protein" evidence="1">
    <location>
        <begin position="27"/>
        <end position="379"/>
    </location>
</feature>
<protein>
    <recommendedName>
        <fullName evidence="4">ScyD/ScyE family protein</fullName>
    </recommendedName>
</protein>
<dbReference type="AlphaFoldDB" id="A0A3D9ZQV4"/>
<dbReference type="SUPFAM" id="SSF63829">
    <property type="entry name" value="Calcium-dependent phosphotriesterase"/>
    <property type="match status" value="1"/>
</dbReference>
<dbReference type="NCBIfam" id="NF033206">
    <property type="entry name" value="ScyE_fam"/>
    <property type="match status" value="1"/>
</dbReference>
<proteinExistence type="predicted"/>
<gene>
    <name evidence="2" type="ORF">DFJ67_2005</name>
</gene>
<dbReference type="InterPro" id="IPR011042">
    <property type="entry name" value="6-blade_b-propeller_TolB-like"/>
</dbReference>
<organism evidence="2 3">
    <name type="scientific">Asanoa ferruginea</name>
    <dbReference type="NCBI Taxonomy" id="53367"/>
    <lineage>
        <taxon>Bacteria</taxon>
        <taxon>Bacillati</taxon>
        <taxon>Actinomycetota</taxon>
        <taxon>Actinomycetes</taxon>
        <taxon>Micromonosporales</taxon>
        <taxon>Micromonosporaceae</taxon>
        <taxon>Asanoa</taxon>
    </lineage>
</organism>
<dbReference type="Proteomes" id="UP000256913">
    <property type="component" value="Unassembled WGS sequence"/>
</dbReference>
<sequence length="379" mass="39033">MRLHRFAAVLVGALSVTMLAPAVANAAPMSNRPWVTVIASRLDNPRGVSVGDDGTVVVAEAGRGGKSDKCVDNPEGGKVCLGYTGAITTVTAGQRGTWRQRRFVGGLPSLAGPDGSSAVGPHDVSPYAGGGYVATLGLGGTTQTRLSLGFGGLMLGQTIVVNRDGNNSLSLRTLGDPAAFEARRDPDQQGVDSNPYGVLGTRNGAVATDAGGNTLVSVDRKGAVATLAVFPNRMVQSPEPGGGRVPMQAVPTSVVRGPDGAYYVGQLTGFPFPTGGANVYRVVPGQRPTIFARGFTNIIDLAFDQQGRLLVLEIAKNSLLSDDQTGALIRVDRRGRHTELVPGRLTAPGGLAIGADGSLFVSNRSVVAGRGELLRIGNV</sequence>
<evidence type="ECO:0000313" key="3">
    <source>
        <dbReference type="Proteomes" id="UP000256913"/>
    </source>
</evidence>
<evidence type="ECO:0008006" key="4">
    <source>
        <dbReference type="Google" id="ProtNLM"/>
    </source>
</evidence>
<dbReference type="InterPro" id="IPR048031">
    <property type="entry name" value="ScyD/ScyE-like"/>
</dbReference>
<keyword evidence="3" id="KW-1185">Reference proteome</keyword>
<feature type="signal peptide" evidence="1">
    <location>
        <begin position="1"/>
        <end position="26"/>
    </location>
</feature>
<dbReference type="Gene3D" id="2.120.10.30">
    <property type="entry name" value="TolB, C-terminal domain"/>
    <property type="match status" value="1"/>
</dbReference>
<dbReference type="RefSeq" id="WP_116067626.1">
    <property type="nucleotide sequence ID" value="NZ_BONB01000013.1"/>
</dbReference>
<reference evidence="2 3" key="1">
    <citation type="submission" date="2018-08" db="EMBL/GenBank/DDBJ databases">
        <title>Sequencing the genomes of 1000 actinobacteria strains.</title>
        <authorList>
            <person name="Klenk H.-P."/>
        </authorList>
    </citation>
    <scope>NUCLEOTIDE SEQUENCE [LARGE SCALE GENOMIC DNA]</scope>
    <source>
        <strain evidence="2 3">DSM 44099</strain>
    </source>
</reference>
<keyword evidence="1" id="KW-0732">Signal</keyword>
<evidence type="ECO:0000256" key="1">
    <source>
        <dbReference type="SAM" id="SignalP"/>
    </source>
</evidence>
<name>A0A3D9ZQV4_9ACTN</name>
<evidence type="ECO:0000313" key="2">
    <source>
        <dbReference type="EMBL" id="REF96040.1"/>
    </source>
</evidence>
<accession>A0A3D9ZQV4</accession>
<dbReference type="EMBL" id="QUMQ01000001">
    <property type="protein sequence ID" value="REF96040.1"/>
    <property type="molecule type" value="Genomic_DNA"/>
</dbReference>